<evidence type="ECO:0000313" key="6">
    <source>
        <dbReference type="Proteomes" id="UP001443914"/>
    </source>
</evidence>
<dbReference type="EC" id="2.4.1.-" evidence="4"/>
<reference evidence="5" key="1">
    <citation type="submission" date="2024-03" db="EMBL/GenBank/DDBJ databases">
        <title>WGS assembly of Saponaria officinalis var. Norfolk2.</title>
        <authorList>
            <person name="Jenkins J."/>
            <person name="Shu S."/>
            <person name="Grimwood J."/>
            <person name="Barry K."/>
            <person name="Goodstein D."/>
            <person name="Schmutz J."/>
            <person name="Leebens-Mack J."/>
            <person name="Osbourn A."/>
        </authorList>
    </citation>
    <scope>NUCLEOTIDE SEQUENCE [LARGE SCALE GENOMIC DNA]</scope>
    <source>
        <strain evidence="5">JIC</strain>
    </source>
</reference>
<dbReference type="AlphaFoldDB" id="A0AAW1IPZ2"/>
<keyword evidence="2 3" id="KW-0808">Transferase</keyword>
<sequence>MSENKLKILFIPAIFGRSHIAPLVNASRFFASHPNVQVTIIITQQNAHIFQTSINHDREAGRDIGFHIVELPFTEVGLPVDTDPDKLLSSTSPNLIVMGKLFRAVGLLMSPILDLVRDSRADCLVSDLLNPWASDVALNTDIPLISFTPASLFDVCVQDSLTRFKPHEYVDSDYEPFVLPGLPDKIELTRSRLPDYFKDENMGKEFKSSVRRAMDMSYCMMFNSFDELESKYAEYIQNVVGRKCCLVGPVQCRSDTKSDNKDDKTIPTKDEDVLDWLNYRTENSVLYVSFGSYAPICKEQFHEIAHGLEASSHPFIWVARFNMSAEQSDEGWFPEGFEKRVKESNQGVIIKTWAPQEAILGHPSLGAFMTHCGWNSCLETLSHGVPVITWPLRVEQFNHERLMVDVLRVGFGVGNEEWTSQHGKLKVTVTRDKVEAAVRRMMNNDAEEVIAMRKRAQLFVEKSKAAVHEGGSSYRHVYALVDELKARRKGSHEIA</sequence>
<comment type="caution">
    <text evidence="5">The sequence shown here is derived from an EMBL/GenBank/DDBJ whole genome shotgun (WGS) entry which is preliminary data.</text>
</comment>
<dbReference type="GO" id="GO:0016104">
    <property type="term" value="P:triterpenoid biosynthetic process"/>
    <property type="evidence" value="ECO:0007669"/>
    <property type="project" value="UniProtKB-ARBA"/>
</dbReference>
<accession>A0AAW1IPZ2</accession>
<evidence type="ECO:0000256" key="3">
    <source>
        <dbReference type="RuleBase" id="RU003718"/>
    </source>
</evidence>
<evidence type="ECO:0000256" key="4">
    <source>
        <dbReference type="RuleBase" id="RU362057"/>
    </source>
</evidence>
<name>A0AAW1IPZ2_SAPOF</name>
<keyword evidence="3" id="KW-0328">Glycosyltransferase</keyword>
<dbReference type="Proteomes" id="UP001443914">
    <property type="component" value="Unassembled WGS sequence"/>
</dbReference>
<keyword evidence="6" id="KW-1185">Reference proteome</keyword>
<dbReference type="GO" id="GO:0016135">
    <property type="term" value="P:saponin biosynthetic process"/>
    <property type="evidence" value="ECO:0007669"/>
    <property type="project" value="UniProtKB-ARBA"/>
</dbReference>
<dbReference type="PANTHER" id="PTHR48047:SF150">
    <property type="entry name" value="SOLANIDINE UDP-GLUCOSE GLUCOSYLTRANSFERASE 1"/>
    <property type="match status" value="1"/>
</dbReference>
<evidence type="ECO:0000256" key="2">
    <source>
        <dbReference type="ARBA" id="ARBA00022679"/>
    </source>
</evidence>
<dbReference type="SUPFAM" id="SSF53756">
    <property type="entry name" value="UDP-Glycosyltransferase/glycogen phosphorylase"/>
    <property type="match status" value="1"/>
</dbReference>
<evidence type="ECO:0000313" key="5">
    <source>
        <dbReference type="EMBL" id="KAK9691712.1"/>
    </source>
</evidence>
<dbReference type="GO" id="GO:0035251">
    <property type="term" value="F:UDP-glucosyltransferase activity"/>
    <property type="evidence" value="ECO:0007669"/>
    <property type="project" value="TreeGrafter"/>
</dbReference>
<dbReference type="InterPro" id="IPR002213">
    <property type="entry name" value="UDP_glucos_trans"/>
</dbReference>
<dbReference type="EMBL" id="JBDFQZ010000009">
    <property type="protein sequence ID" value="KAK9691712.1"/>
    <property type="molecule type" value="Genomic_DNA"/>
</dbReference>
<organism evidence="5 6">
    <name type="scientific">Saponaria officinalis</name>
    <name type="common">Common soapwort</name>
    <name type="synonym">Lychnis saponaria</name>
    <dbReference type="NCBI Taxonomy" id="3572"/>
    <lineage>
        <taxon>Eukaryota</taxon>
        <taxon>Viridiplantae</taxon>
        <taxon>Streptophyta</taxon>
        <taxon>Embryophyta</taxon>
        <taxon>Tracheophyta</taxon>
        <taxon>Spermatophyta</taxon>
        <taxon>Magnoliopsida</taxon>
        <taxon>eudicotyledons</taxon>
        <taxon>Gunneridae</taxon>
        <taxon>Pentapetalae</taxon>
        <taxon>Caryophyllales</taxon>
        <taxon>Caryophyllaceae</taxon>
        <taxon>Caryophylleae</taxon>
        <taxon>Saponaria</taxon>
    </lineage>
</organism>
<comment type="similarity">
    <text evidence="1 3">Belongs to the UDP-glycosyltransferase family.</text>
</comment>
<evidence type="ECO:0000256" key="1">
    <source>
        <dbReference type="ARBA" id="ARBA00009995"/>
    </source>
</evidence>
<proteinExistence type="inferred from homology"/>
<dbReference type="PROSITE" id="PS00375">
    <property type="entry name" value="UDPGT"/>
    <property type="match status" value="1"/>
</dbReference>
<protein>
    <recommendedName>
        <fullName evidence="4">Glycosyltransferase</fullName>
        <ecNumber evidence="4">2.4.1.-</ecNumber>
    </recommendedName>
</protein>
<dbReference type="FunFam" id="3.40.50.2000:FF:000063">
    <property type="entry name" value="Glycosyltransferase"/>
    <property type="match status" value="1"/>
</dbReference>
<gene>
    <name evidence="5" type="ORF">RND81_09G214000</name>
</gene>
<dbReference type="PANTHER" id="PTHR48047">
    <property type="entry name" value="GLYCOSYLTRANSFERASE"/>
    <property type="match status" value="1"/>
</dbReference>
<dbReference type="CDD" id="cd03784">
    <property type="entry name" value="GT1_Gtf-like"/>
    <property type="match status" value="1"/>
</dbReference>
<dbReference type="Gene3D" id="3.40.50.2000">
    <property type="entry name" value="Glycogen Phosphorylase B"/>
    <property type="match status" value="2"/>
</dbReference>
<dbReference type="Pfam" id="PF00201">
    <property type="entry name" value="UDPGT"/>
    <property type="match status" value="1"/>
</dbReference>
<dbReference type="InterPro" id="IPR035595">
    <property type="entry name" value="UDP_glycos_trans_CS"/>
</dbReference>